<dbReference type="AlphaFoldDB" id="A0A804RL89"/>
<feature type="binding site" evidence="3">
    <location>
        <position position="58"/>
    </location>
    <ligand>
        <name>ATP</name>
        <dbReference type="ChEBI" id="CHEBI:30616"/>
    </ligand>
</feature>
<dbReference type="GO" id="GO:0007166">
    <property type="term" value="P:cell surface receptor signaling pathway"/>
    <property type="evidence" value="ECO:0007669"/>
    <property type="project" value="InterPro"/>
</dbReference>
<evidence type="ECO:0000313" key="5">
    <source>
        <dbReference type="EnsemblPlants" id="Zm00001eb423060_P001"/>
    </source>
</evidence>
<feature type="domain" description="Protein kinase" evidence="4">
    <location>
        <begin position="30"/>
        <end position="120"/>
    </location>
</feature>
<dbReference type="Gene3D" id="3.30.200.20">
    <property type="entry name" value="Phosphorylase Kinase, domain 1"/>
    <property type="match status" value="1"/>
</dbReference>
<dbReference type="SUPFAM" id="SSF56112">
    <property type="entry name" value="Protein kinase-like (PK-like)"/>
    <property type="match status" value="1"/>
</dbReference>
<dbReference type="PROSITE" id="PS50011">
    <property type="entry name" value="PROTEIN_KINASE_DOM"/>
    <property type="match status" value="1"/>
</dbReference>
<reference evidence="5" key="3">
    <citation type="submission" date="2021-05" db="UniProtKB">
        <authorList>
            <consortium name="EnsemblPlants"/>
        </authorList>
    </citation>
    <scope>IDENTIFICATION</scope>
    <source>
        <strain evidence="5">cv. B73</strain>
    </source>
</reference>
<reference evidence="6" key="1">
    <citation type="journal article" date="2009" name="Science">
        <title>The B73 maize genome: complexity, diversity, and dynamics.</title>
        <authorList>
            <person name="Schnable P.S."/>
            <person name="Ware D."/>
            <person name="Fulton R.S."/>
            <person name="Stein J.C."/>
            <person name="Wei F."/>
            <person name="Pasternak S."/>
            <person name="Liang C."/>
            <person name="Zhang J."/>
            <person name="Fulton L."/>
            <person name="Graves T.A."/>
            <person name="Minx P."/>
            <person name="Reily A.D."/>
            <person name="Courtney L."/>
            <person name="Kruchowski S.S."/>
            <person name="Tomlinson C."/>
            <person name="Strong C."/>
            <person name="Delehaunty K."/>
            <person name="Fronick C."/>
            <person name="Courtney B."/>
            <person name="Rock S.M."/>
            <person name="Belter E."/>
            <person name="Du F."/>
            <person name="Kim K."/>
            <person name="Abbott R.M."/>
            <person name="Cotton M."/>
            <person name="Levy A."/>
            <person name="Marchetto P."/>
            <person name="Ochoa K."/>
            <person name="Jackson S.M."/>
            <person name="Gillam B."/>
            <person name="Chen W."/>
            <person name="Yan L."/>
            <person name="Higginbotham J."/>
            <person name="Cardenas M."/>
            <person name="Waligorski J."/>
            <person name="Applebaum E."/>
            <person name="Phelps L."/>
            <person name="Falcone J."/>
            <person name="Kanchi K."/>
            <person name="Thane T."/>
            <person name="Scimone A."/>
            <person name="Thane N."/>
            <person name="Henke J."/>
            <person name="Wang T."/>
            <person name="Ruppert J."/>
            <person name="Shah N."/>
            <person name="Rotter K."/>
            <person name="Hodges J."/>
            <person name="Ingenthron E."/>
            <person name="Cordes M."/>
            <person name="Kohlberg S."/>
            <person name="Sgro J."/>
            <person name="Delgado B."/>
            <person name="Mead K."/>
            <person name="Chinwalla A."/>
            <person name="Leonard S."/>
            <person name="Crouse K."/>
            <person name="Collura K."/>
            <person name="Kudrna D."/>
            <person name="Currie J."/>
            <person name="He R."/>
            <person name="Angelova A."/>
            <person name="Rajasekar S."/>
            <person name="Mueller T."/>
            <person name="Lomeli R."/>
            <person name="Scara G."/>
            <person name="Ko A."/>
            <person name="Delaney K."/>
            <person name="Wissotski M."/>
            <person name="Lopez G."/>
            <person name="Campos D."/>
            <person name="Braidotti M."/>
            <person name="Ashley E."/>
            <person name="Golser W."/>
            <person name="Kim H."/>
            <person name="Lee S."/>
            <person name="Lin J."/>
            <person name="Dujmic Z."/>
            <person name="Kim W."/>
            <person name="Talag J."/>
            <person name="Zuccolo A."/>
            <person name="Fan C."/>
            <person name="Sebastian A."/>
            <person name="Kramer M."/>
            <person name="Spiegel L."/>
            <person name="Nascimento L."/>
            <person name="Zutavern T."/>
            <person name="Miller B."/>
            <person name="Ambroise C."/>
            <person name="Muller S."/>
            <person name="Spooner W."/>
            <person name="Narechania A."/>
            <person name="Ren L."/>
            <person name="Wei S."/>
            <person name="Kumari S."/>
            <person name="Faga B."/>
            <person name="Levy M.J."/>
            <person name="McMahan L."/>
            <person name="Van Buren P."/>
            <person name="Vaughn M.W."/>
            <person name="Ying K."/>
            <person name="Yeh C.-T."/>
            <person name="Emrich S.J."/>
            <person name="Jia Y."/>
            <person name="Kalyanaraman A."/>
            <person name="Hsia A.-P."/>
            <person name="Barbazuk W.B."/>
            <person name="Baucom R.S."/>
            <person name="Brutnell T.P."/>
            <person name="Carpita N.C."/>
            <person name="Chaparro C."/>
            <person name="Chia J.-M."/>
            <person name="Deragon J.-M."/>
            <person name="Estill J.C."/>
            <person name="Fu Y."/>
            <person name="Jeddeloh J.A."/>
            <person name="Han Y."/>
            <person name="Lee H."/>
            <person name="Li P."/>
            <person name="Lisch D.R."/>
            <person name="Liu S."/>
            <person name="Liu Z."/>
            <person name="Nagel D.H."/>
            <person name="McCann M.C."/>
            <person name="SanMiguel P."/>
            <person name="Myers A.M."/>
            <person name="Nettleton D."/>
            <person name="Nguyen J."/>
            <person name="Penning B.W."/>
            <person name="Ponnala L."/>
            <person name="Schneider K.L."/>
            <person name="Schwartz D.C."/>
            <person name="Sharma A."/>
            <person name="Soderlund C."/>
            <person name="Springer N.M."/>
            <person name="Sun Q."/>
            <person name="Wang H."/>
            <person name="Waterman M."/>
            <person name="Westerman R."/>
            <person name="Wolfgruber T.K."/>
            <person name="Yang L."/>
            <person name="Yu Y."/>
            <person name="Zhang L."/>
            <person name="Zhou S."/>
            <person name="Zhu Q."/>
            <person name="Bennetzen J.L."/>
            <person name="Dawe R.K."/>
            <person name="Jiang J."/>
            <person name="Jiang N."/>
            <person name="Presting G.G."/>
            <person name="Wessler S.R."/>
            <person name="Aluru S."/>
            <person name="Martienssen R.A."/>
            <person name="Clifton S.W."/>
            <person name="McCombie W.R."/>
            <person name="Wing R.A."/>
            <person name="Wilson R.K."/>
        </authorList>
    </citation>
    <scope>NUCLEOTIDE SEQUENCE [LARGE SCALE GENOMIC DNA]</scope>
    <source>
        <strain evidence="6">cv. B73</strain>
    </source>
</reference>
<evidence type="ECO:0000313" key="6">
    <source>
        <dbReference type="Proteomes" id="UP000007305"/>
    </source>
</evidence>
<dbReference type="GO" id="GO:0004672">
    <property type="term" value="F:protein kinase activity"/>
    <property type="evidence" value="ECO:0007669"/>
    <property type="project" value="InterPro"/>
</dbReference>
<reference evidence="5" key="2">
    <citation type="submission" date="2019-07" db="EMBL/GenBank/DDBJ databases">
        <authorList>
            <person name="Seetharam A."/>
            <person name="Woodhouse M."/>
            <person name="Cannon E."/>
        </authorList>
    </citation>
    <scope>NUCLEOTIDE SEQUENCE [LARGE SCALE GENOMIC DNA]</scope>
    <source>
        <strain evidence="5">cv. B73</strain>
    </source>
</reference>
<evidence type="ECO:0000259" key="4">
    <source>
        <dbReference type="PROSITE" id="PS50011"/>
    </source>
</evidence>
<name>A0A804RL89_MAIZE</name>
<dbReference type="InterPro" id="IPR011009">
    <property type="entry name" value="Kinase-like_dom_sf"/>
</dbReference>
<proteinExistence type="predicted"/>
<evidence type="ECO:0000256" key="3">
    <source>
        <dbReference type="PROSITE-ProRule" id="PRU10141"/>
    </source>
</evidence>
<dbReference type="Proteomes" id="UP000007305">
    <property type="component" value="Chromosome 10"/>
</dbReference>
<dbReference type="InterPro" id="IPR000719">
    <property type="entry name" value="Prot_kinase_dom"/>
</dbReference>
<keyword evidence="1 3" id="KW-0547">Nucleotide-binding</keyword>
<dbReference type="InterPro" id="IPR045274">
    <property type="entry name" value="WAK-like"/>
</dbReference>
<dbReference type="Pfam" id="PF07714">
    <property type="entry name" value="PK_Tyr_Ser-Thr"/>
    <property type="match status" value="1"/>
</dbReference>
<dbReference type="GO" id="GO:0005524">
    <property type="term" value="F:ATP binding"/>
    <property type="evidence" value="ECO:0007669"/>
    <property type="project" value="UniProtKB-UniRule"/>
</dbReference>
<organism evidence="5 6">
    <name type="scientific">Zea mays</name>
    <name type="common">Maize</name>
    <dbReference type="NCBI Taxonomy" id="4577"/>
    <lineage>
        <taxon>Eukaryota</taxon>
        <taxon>Viridiplantae</taxon>
        <taxon>Streptophyta</taxon>
        <taxon>Embryophyta</taxon>
        <taxon>Tracheophyta</taxon>
        <taxon>Spermatophyta</taxon>
        <taxon>Magnoliopsida</taxon>
        <taxon>Liliopsida</taxon>
        <taxon>Poales</taxon>
        <taxon>Poaceae</taxon>
        <taxon>PACMAD clade</taxon>
        <taxon>Panicoideae</taxon>
        <taxon>Andropogonodae</taxon>
        <taxon>Andropogoneae</taxon>
        <taxon>Tripsacinae</taxon>
        <taxon>Zea</taxon>
    </lineage>
</organism>
<protein>
    <recommendedName>
        <fullName evidence="4">Protein kinase domain-containing protein</fullName>
    </recommendedName>
</protein>
<dbReference type="InParanoid" id="A0A804RL89"/>
<dbReference type="EnsemblPlants" id="Zm00001eb423060_T001">
    <property type="protein sequence ID" value="Zm00001eb423060_P001"/>
    <property type="gene ID" value="Zm00001eb423060"/>
</dbReference>
<sequence length="120" mass="13323">MLLLHEISLKQGTAFTVFTEAELIEATDNFADKNILGRGGFGTVYRGLFKDDGVVAVKRCVSLMASEQQKKEFGKEMLILSQINHKNIVKLLGCCLEVEVPMLVYEFIAKNCREASCTCA</sequence>
<dbReference type="InterPro" id="IPR017441">
    <property type="entry name" value="Protein_kinase_ATP_BS"/>
</dbReference>
<dbReference type="PANTHER" id="PTHR27005:SF173">
    <property type="entry name" value="OS06G0170100 PROTEIN"/>
    <property type="match status" value="1"/>
</dbReference>
<dbReference type="PANTHER" id="PTHR27005">
    <property type="entry name" value="WALL-ASSOCIATED RECEPTOR KINASE-LIKE 21"/>
    <property type="match status" value="1"/>
</dbReference>
<dbReference type="PROSITE" id="PS00107">
    <property type="entry name" value="PROTEIN_KINASE_ATP"/>
    <property type="match status" value="1"/>
</dbReference>
<dbReference type="FunFam" id="3.30.200.20:FF:000459">
    <property type="entry name" value="Wall-associated receptor kinase-like 8"/>
    <property type="match status" value="1"/>
</dbReference>
<keyword evidence="2 3" id="KW-0067">ATP-binding</keyword>
<dbReference type="Gramene" id="Zm00001eb423060_T001">
    <property type="protein sequence ID" value="Zm00001eb423060_P001"/>
    <property type="gene ID" value="Zm00001eb423060"/>
</dbReference>
<evidence type="ECO:0000256" key="2">
    <source>
        <dbReference type="ARBA" id="ARBA00022840"/>
    </source>
</evidence>
<evidence type="ECO:0000256" key="1">
    <source>
        <dbReference type="ARBA" id="ARBA00022741"/>
    </source>
</evidence>
<keyword evidence="6" id="KW-1185">Reference proteome</keyword>
<accession>A0A804RL89</accession>
<dbReference type="InterPro" id="IPR001245">
    <property type="entry name" value="Ser-Thr/Tyr_kinase_cat_dom"/>
</dbReference>